<accession>A0A5B6VD08</accession>
<sequence>MEKKRVTRRKARNLGGKGSLGNEFFSDEVYRIFVRKFNDCLFENTHGFESDDANMVKVYGANFTGWEKPEAADDSISEDAEDASLRIPQSATHFLVGDSGVQVKNFANGIHGKGVYVSFDHGNPKSSLYLVHLMPKKALLMKAEMNVLLIVLRSGIGKPRTTGLHQLDIETIKIVTEWKFGKDGADISMRYIRNDNKGSQLEPIRNRIFMTIGFACGYTRPKWDGHHQFSRGTNFQCFASPRNGSTAVGSLNGKIQFYSTNSMRQARTTFPGLGFPRTHVYVTFDGKY</sequence>
<dbReference type="Pfam" id="PF08553">
    <property type="entry name" value="VID27"/>
    <property type="match status" value="1"/>
</dbReference>
<dbReference type="GO" id="GO:0005737">
    <property type="term" value="C:cytoplasm"/>
    <property type="evidence" value="ECO:0007669"/>
    <property type="project" value="TreeGrafter"/>
</dbReference>
<dbReference type="InterPro" id="IPR055559">
    <property type="entry name" value="CYPRO4_DUF7135"/>
</dbReference>
<dbReference type="EMBL" id="SMMG02000007">
    <property type="protein sequence ID" value="KAA3466944.1"/>
    <property type="molecule type" value="Genomic_DNA"/>
</dbReference>
<dbReference type="InterPro" id="IPR013863">
    <property type="entry name" value="VID27_C"/>
</dbReference>
<feature type="domain" description="Vacuolar import/degradation Vid27 C-terminal" evidence="1">
    <location>
        <begin position="133"/>
        <end position="288"/>
    </location>
</feature>
<dbReference type="PANTHER" id="PTHR31913">
    <property type="entry name" value="VACUOLAR IMPORT AND DEGRADATION PROTEIN 27"/>
    <property type="match status" value="1"/>
</dbReference>
<dbReference type="AlphaFoldDB" id="A0A5B6VD08"/>
<proteinExistence type="predicted"/>
<name>A0A5B6VD08_9ROSI</name>
<gene>
    <name evidence="3" type="ORF">EPI10_002000</name>
</gene>
<evidence type="ECO:0000313" key="4">
    <source>
        <dbReference type="Proteomes" id="UP000325315"/>
    </source>
</evidence>
<reference evidence="4" key="1">
    <citation type="journal article" date="2019" name="Plant Biotechnol. J.">
        <title>Genome sequencing of the Australian wild diploid species Gossypium australe highlights disease resistance and delayed gland morphogenesis.</title>
        <authorList>
            <person name="Cai Y."/>
            <person name="Cai X."/>
            <person name="Wang Q."/>
            <person name="Wang P."/>
            <person name="Zhang Y."/>
            <person name="Cai C."/>
            <person name="Xu Y."/>
            <person name="Wang K."/>
            <person name="Zhou Z."/>
            <person name="Wang C."/>
            <person name="Geng S."/>
            <person name="Li B."/>
            <person name="Dong Q."/>
            <person name="Hou Y."/>
            <person name="Wang H."/>
            <person name="Ai P."/>
            <person name="Liu Z."/>
            <person name="Yi F."/>
            <person name="Sun M."/>
            <person name="An G."/>
            <person name="Cheng J."/>
            <person name="Zhang Y."/>
            <person name="Shi Q."/>
            <person name="Xie Y."/>
            <person name="Shi X."/>
            <person name="Chang Y."/>
            <person name="Huang F."/>
            <person name="Chen Y."/>
            <person name="Hong S."/>
            <person name="Mi L."/>
            <person name="Sun Q."/>
            <person name="Zhang L."/>
            <person name="Zhou B."/>
            <person name="Peng R."/>
            <person name="Zhang X."/>
            <person name="Liu F."/>
        </authorList>
    </citation>
    <scope>NUCLEOTIDE SEQUENCE [LARGE SCALE GENOMIC DNA]</scope>
    <source>
        <strain evidence="4">cv. PA1801</strain>
    </source>
</reference>
<evidence type="ECO:0000259" key="1">
    <source>
        <dbReference type="Pfam" id="PF08553"/>
    </source>
</evidence>
<dbReference type="InterPro" id="IPR040458">
    <property type="entry name" value="Vid27"/>
</dbReference>
<dbReference type="PANTHER" id="PTHR31913:SF0">
    <property type="entry name" value="VACUOLAR IMPORT AND DEGRADATION PROTEIN 27"/>
    <property type="match status" value="1"/>
</dbReference>
<evidence type="ECO:0000259" key="2">
    <source>
        <dbReference type="Pfam" id="PF23581"/>
    </source>
</evidence>
<evidence type="ECO:0000313" key="3">
    <source>
        <dbReference type="EMBL" id="KAA3466944.1"/>
    </source>
</evidence>
<dbReference type="Proteomes" id="UP000325315">
    <property type="component" value="Unassembled WGS sequence"/>
</dbReference>
<dbReference type="Pfam" id="PF23581">
    <property type="entry name" value="DUF7135"/>
    <property type="match status" value="1"/>
</dbReference>
<dbReference type="OrthoDB" id="913592at2759"/>
<feature type="domain" description="DUF7135" evidence="2">
    <location>
        <begin position="21"/>
        <end position="60"/>
    </location>
</feature>
<dbReference type="GO" id="GO:0005634">
    <property type="term" value="C:nucleus"/>
    <property type="evidence" value="ECO:0007669"/>
    <property type="project" value="TreeGrafter"/>
</dbReference>
<organism evidence="3 4">
    <name type="scientific">Gossypium australe</name>
    <dbReference type="NCBI Taxonomy" id="47621"/>
    <lineage>
        <taxon>Eukaryota</taxon>
        <taxon>Viridiplantae</taxon>
        <taxon>Streptophyta</taxon>
        <taxon>Embryophyta</taxon>
        <taxon>Tracheophyta</taxon>
        <taxon>Spermatophyta</taxon>
        <taxon>Magnoliopsida</taxon>
        <taxon>eudicotyledons</taxon>
        <taxon>Gunneridae</taxon>
        <taxon>Pentapetalae</taxon>
        <taxon>rosids</taxon>
        <taxon>malvids</taxon>
        <taxon>Malvales</taxon>
        <taxon>Malvaceae</taxon>
        <taxon>Malvoideae</taxon>
        <taxon>Gossypium</taxon>
    </lineage>
</organism>
<protein>
    <submittedName>
        <fullName evidence="3">Protein CYPRO4</fullName>
    </submittedName>
</protein>
<keyword evidence="4" id="KW-1185">Reference proteome</keyword>
<comment type="caution">
    <text evidence="3">The sequence shown here is derived from an EMBL/GenBank/DDBJ whole genome shotgun (WGS) entry which is preliminary data.</text>
</comment>